<evidence type="ECO:0000256" key="1">
    <source>
        <dbReference type="ARBA" id="ARBA00022723"/>
    </source>
</evidence>
<dbReference type="Pfam" id="PF13445">
    <property type="entry name" value="zf-RING_UBOX"/>
    <property type="match status" value="1"/>
</dbReference>
<organism evidence="7 8">
    <name type="scientific">Armillaria luteobubalina</name>
    <dbReference type="NCBI Taxonomy" id="153913"/>
    <lineage>
        <taxon>Eukaryota</taxon>
        <taxon>Fungi</taxon>
        <taxon>Dikarya</taxon>
        <taxon>Basidiomycota</taxon>
        <taxon>Agaricomycotina</taxon>
        <taxon>Agaricomycetes</taxon>
        <taxon>Agaricomycetidae</taxon>
        <taxon>Agaricales</taxon>
        <taxon>Marasmiineae</taxon>
        <taxon>Physalacriaceae</taxon>
        <taxon>Armillaria</taxon>
    </lineage>
</organism>
<evidence type="ECO:0000313" key="7">
    <source>
        <dbReference type="EMBL" id="KAK0501603.1"/>
    </source>
</evidence>
<dbReference type="EMBL" id="JAUEPU010000006">
    <property type="protein sequence ID" value="KAK0501603.1"/>
    <property type="molecule type" value="Genomic_DNA"/>
</dbReference>
<comment type="caution">
    <text evidence="7">The sequence shown here is derived from an EMBL/GenBank/DDBJ whole genome shotgun (WGS) entry which is preliminary data.</text>
</comment>
<evidence type="ECO:0000313" key="8">
    <source>
        <dbReference type="Proteomes" id="UP001175228"/>
    </source>
</evidence>
<evidence type="ECO:0000256" key="2">
    <source>
        <dbReference type="ARBA" id="ARBA00022771"/>
    </source>
</evidence>
<dbReference type="AlphaFoldDB" id="A0AA39QET6"/>
<keyword evidence="8" id="KW-1185">Reference proteome</keyword>
<feature type="region of interest" description="Disordered" evidence="5">
    <location>
        <begin position="79"/>
        <end position="100"/>
    </location>
</feature>
<dbReference type="GO" id="GO:0008270">
    <property type="term" value="F:zinc ion binding"/>
    <property type="evidence" value="ECO:0007669"/>
    <property type="project" value="UniProtKB-KW"/>
</dbReference>
<dbReference type="SUPFAM" id="SSF57850">
    <property type="entry name" value="RING/U-box"/>
    <property type="match status" value="1"/>
</dbReference>
<sequence>MVPQCPICLSSLTDPVCPPCGHIFCSICLRRAIMQVNNGTQAPCPYCRKVFHIAIPGKQYLPPQFRPFVVDPIRSVYITTDDSQGQQDTRERNESLERENRQLRQRIQELEADESDESEEGLDAPVLVPSFAAPNVDPVSSSDLPNSLNIIGDYAHSGRAFIFPTNTIHTDPARLLAPMSAMGPSRLNSSQTIVERFAFTRSETQATSSARPGQDRSISSLPTSGVQAYLPRFALVL</sequence>
<dbReference type="PROSITE" id="PS50089">
    <property type="entry name" value="ZF_RING_2"/>
    <property type="match status" value="1"/>
</dbReference>
<keyword evidence="3" id="KW-0862">Zinc</keyword>
<dbReference type="InterPro" id="IPR027370">
    <property type="entry name" value="Znf-RING_euk"/>
</dbReference>
<dbReference type="InterPro" id="IPR013083">
    <property type="entry name" value="Znf_RING/FYVE/PHD"/>
</dbReference>
<feature type="domain" description="RING-type" evidence="6">
    <location>
        <begin position="5"/>
        <end position="48"/>
    </location>
</feature>
<name>A0AA39QET6_9AGAR</name>
<feature type="compositionally biased region" description="Basic and acidic residues" evidence="5">
    <location>
        <begin position="88"/>
        <end position="100"/>
    </location>
</feature>
<evidence type="ECO:0000259" key="6">
    <source>
        <dbReference type="PROSITE" id="PS50089"/>
    </source>
</evidence>
<protein>
    <recommendedName>
        <fullName evidence="6">RING-type domain-containing protein</fullName>
    </recommendedName>
</protein>
<evidence type="ECO:0000256" key="3">
    <source>
        <dbReference type="ARBA" id="ARBA00022833"/>
    </source>
</evidence>
<dbReference type="CDD" id="cd14686">
    <property type="entry name" value="bZIP"/>
    <property type="match status" value="1"/>
</dbReference>
<dbReference type="InterPro" id="IPR017907">
    <property type="entry name" value="Znf_RING_CS"/>
</dbReference>
<accession>A0AA39QET6</accession>
<dbReference type="PROSITE" id="PS00518">
    <property type="entry name" value="ZF_RING_1"/>
    <property type="match status" value="1"/>
</dbReference>
<keyword evidence="2 4" id="KW-0863">Zinc-finger</keyword>
<reference evidence="7" key="1">
    <citation type="submission" date="2023-06" db="EMBL/GenBank/DDBJ databases">
        <authorList>
            <consortium name="Lawrence Berkeley National Laboratory"/>
            <person name="Ahrendt S."/>
            <person name="Sahu N."/>
            <person name="Indic B."/>
            <person name="Wong-Bajracharya J."/>
            <person name="Merenyi Z."/>
            <person name="Ke H.-M."/>
            <person name="Monk M."/>
            <person name="Kocsube S."/>
            <person name="Drula E."/>
            <person name="Lipzen A."/>
            <person name="Balint B."/>
            <person name="Henrissat B."/>
            <person name="Andreopoulos B."/>
            <person name="Martin F.M."/>
            <person name="Harder C.B."/>
            <person name="Rigling D."/>
            <person name="Ford K.L."/>
            <person name="Foster G.D."/>
            <person name="Pangilinan J."/>
            <person name="Papanicolaou A."/>
            <person name="Barry K."/>
            <person name="LaButti K."/>
            <person name="Viragh M."/>
            <person name="Koriabine M."/>
            <person name="Yan M."/>
            <person name="Riley R."/>
            <person name="Champramary S."/>
            <person name="Plett K.L."/>
            <person name="Tsai I.J."/>
            <person name="Slot J."/>
            <person name="Sipos G."/>
            <person name="Plett J."/>
            <person name="Nagy L.G."/>
            <person name="Grigoriev I.V."/>
        </authorList>
    </citation>
    <scope>NUCLEOTIDE SEQUENCE</scope>
    <source>
        <strain evidence="7">HWK02</strain>
    </source>
</reference>
<dbReference type="Proteomes" id="UP001175228">
    <property type="component" value="Unassembled WGS sequence"/>
</dbReference>
<keyword evidence="1" id="KW-0479">Metal-binding</keyword>
<evidence type="ECO:0000256" key="4">
    <source>
        <dbReference type="PROSITE-ProRule" id="PRU00175"/>
    </source>
</evidence>
<gene>
    <name evidence="7" type="ORF">EDD18DRAFT_1143487</name>
</gene>
<evidence type="ECO:0000256" key="5">
    <source>
        <dbReference type="SAM" id="MobiDB-lite"/>
    </source>
</evidence>
<dbReference type="Gene3D" id="3.30.40.10">
    <property type="entry name" value="Zinc/RING finger domain, C3HC4 (zinc finger)"/>
    <property type="match status" value="1"/>
</dbReference>
<dbReference type="InterPro" id="IPR001841">
    <property type="entry name" value="Znf_RING"/>
</dbReference>
<dbReference type="SMART" id="SM00184">
    <property type="entry name" value="RING"/>
    <property type="match status" value="1"/>
</dbReference>
<proteinExistence type="predicted"/>